<organism evidence="2 3">
    <name type="scientific">Anisodus acutangulus</name>
    <dbReference type="NCBI Taxonomy" id="402998"/>
    <lineage>
        <taxon>Eukaryota</taxon>
        <taxon>Viridiplantae</taxon>
        <taxon>Streptophyta</taxon>
        <taxon>Embryophyta</taxon>
        <taxon>Tracheophyta</taxon>
        <taxon>Spermatophyta</taxon>
        <taxon>Magnoliopsida</taxon>
        <taxon>eudicotyledons</taxon>
        <taxon>Gunneridae</taxon>
        <taxon>Pentapetalae</taxon>
        <taxon>asterids</taxon>
        <taxon>lamiids</taxon>
        <taxon>Solanales</taxon>
        <taxon>Solanaceae</taxon>
        <taxon>Solanoideae</taxon>
        <taxon>Hyoscyameae</taxon>
        <taxon>Anisodus</taxon>
    </lineage>
</organism>
<dbReference type="EMBL" id="JAJAGQ010000016">
    <property type="protein sequence ID" value="KAJ8539986.1"/>
    <property type="molecule type" value="Genomic_DNA"/>
</dbReference>
<accession>A0A9Q1LQB9</accession>
<gene>
    <name evidence="2" type="ORF">K7X08_026375</name>
</gene>
<keyword evidence="3" id="KW-1185">Reference proteome</keyword>
<dbReference type="OrthoDB" id="8775810at2759"/>
<dbReference type="InterPro" id="IPR025659">
    <property type="entry name" value="Tubby-like_C"/>
</dbReference>
<evidence type="ECO:0000313" key="2">
    <source>
        <dbReference type="EMBL" id="KAJ8539986.1"/>
    </source>
</evidence>
<dbReference type="InterPro" id="IPR000007">
    <property type="entry name" value="Tubby_C"/>
</dbReference>
<comment type="caution">
    <text evidence="2">The sequence shown here is derived from an EMBL/GenBank/DDBJ whole genome shotgun (WGS) entry which is preliminary data.</text>
</comment>
<protein>
    <recommendedName>
        <fullName evidence="1">Tubby C-terminal domain-containing protein</fullName>
    </recommendedName>
</protein>
<dbReference type="SUPFAM" id="SSF54518">
    <property type="entry name" value="Tubby C-terminal domain-like"/>
    <property type="match status" value="1"/>
</dbReference>
<reference evidence="3" key="1">
    <citation type="journal article" date="2023" name="Proc. Natl. Acad. Sci. U.S.A.">
        <title>Genomic and structural basis for evolution of tropane alkaloid biosynthesis.</title>
        <authorList>
            <person name="Wanga Y.-J."/>
            <person name="Taina T."/>
            <person name="Yua J.-Y."/>
            <person name="Lia J."/>
            <person name="Xua B."/>
            <person name="Chenc J."/>
            <person name="D'Auriad J.C."/>
            <person name="Huanga J.-P."/>
            <person name="Huanga S.-X."/>
        </authorList>
    </citation>
    <scope>NUCLEOTIDE SEQUENCE [LARGE SCALE GENOMIC DNA]</scope>
    <source>
        <strain evidence="3">cv. KIB-2019</strain>
    </source>
</reference>
<dbReference type="Proteomes" id="UP001152561">
    <property type="component" value="Unassembled WGS sequence"/>
</dbReference>
<dbReference type="Gene3D" id="3.20.90.10">
    <property type="entry name" value="Tubby Protein, Chain A"/>
    <property type="match status" value="1"/>
</dbReference>
<proteinExistence type="predicted"/>
<dbReference type="AlphaFoldDB" id="A0A9Q1LQB9"/>
<name>A0A9Q1LQB9_9SOLA</name>
<dbReference type="Pfam" id="PF01167">
    <property type="entry name" value="Tub"/>
    <property type="match status" value="1"/>
</dbReference>
<sequence length="137" mass="15390">MKSIFTSPIPPPTVISVQNQLRSIKLNSKVSVRCLFSLNKHHASKGGSTCIGKLRSNFLGTKFTIYDYVLPYAGAKLVKSHFTRLVGSKQMNPRVPKSLLGKIMRVDIDNIPSQEEISDFGRWDLRNMLPGILRLSF</sequence>
<dbReference type="PRINTS" id="PR01573">
    <property type="entry name" value="SUPERTUBBY"/>
</dbReference>
<evidence type="ECO:0000259" key="1">
    <source>
        <dbReference type="Pfam" id="PF01167"/>
    </source>
</evidence>
<evidence type="ECO:0000313" key="3">
    <source>
        <dbReference type="Proteomes" id="UP001152561"/>
    </source>
</evidence>
<feature type="domain" description="Tubby C-terminal" evidence="1">
    <location>
        <begin position="30"/>
        <end position="93"/>
    </location>
</feature>